<sequence>MWLTSSSIGRKLVMAVTGACLVLFVTFHCLMNAVAIACPAAYNVICEFLGANWYALAASAGLALLFVIHIFYAVWLTLQNRKARGADRYAVSVKPATVEWSSQNMLVLGIVILAFLVVHMVQFWAKMQLVEMTGAESTLPPAIGTLFIQEAFSHIYTPIIYIIGFAALWFHMNHGFWSMFQSAGWTNNTWLPRLRKISCWYTTIVIALFVAQAVVFTVNANNDYYRTNAELREQYKETVAETIGVPAGQLDFDAMPSKAELTDLQTQIRALLADPVQMQSAGYTPQSLNYQLAMSEKWLKVLPFVEYLKTAEKDAVPAVQPEAENVEP</sequence>
<organism evidence="1 2">
    <name type="scientific">Muribaculum caecicola</name>
    <dbReference type="NCBI Taxonomy" id="3038144"/>
    <lineage>
        <taxon>Bacteria</taxon>
        <taxon>Pseudomonadati</taxon>
        <taxon>Bacteroidota</taxon>
        <taxon>Bacteroidia</taxon>
        <taxon>Bacteroidales</taxon>
        <taxon>Muribaculaceae</taxon>
        <taxon>Muribaculum</taxon>
    </lineage>
</organism>
<evidence type="ECO:0000313" key="1">
    <source>
        <dbReference type="EMBL" id="THG54395.1"/>
    </source>
</evidence>
<gene>
    <name evidence="1" type="ORF">E5990_02975</name>
</gene>
<dbReference type="EMBL" id="SSTG01000020">
    <property type="protein sequence ID" value="THG54395.1"/>
    <property type="molecule type" value="Genomic_DNA"/>
</dbReference>
<evidence type="ECO:0000313" key="2">
    <source>
        <dbReference type="Proteomes" id="UP000305401"/>
    </source>
</evidence>
<keyword evidence="2" id="KW-1185">Reference proteome</keyword>
<dbReference type="Proteomes" id="UP000305401">
    <property type="component" value="Unassembled WGS sequence"/>
</dbReference>
<accession>A0AC61S6X5</accession>
<reference evidence="1" key="1">
    <citation type="submission" date="2019-04" db="EMBL/GenBank/DDBJ databases">
        <title>Microbes associate with the intestines of laboratory mice.</title>
        <authorList>
            <person name="Navarre W."/>
            <person name="Wong E."/>
            <person name="Huang K.C."/>
            <person name="Tropini C."/>
            <person name="Ng K."/>
            <person name="Yu B."/>
        </authorList>
    </citation>
    <scope>NUCLEOTIDE SEQUENCE</scope>
    <source>
        <strain evidence="1">NM86_A22</strain>
    </source>
</reference>
<comment type="caution">
    <text evidence="1">The sequence shown here is derived from an EMBL/GenBank/DDBJ whole genome shotgun (WGS) entry which is preliminary data.</text>
</comment>
<proteinExistence type="predicted"/>
<name>A0AC61S6X5_9BACT</name>
<protein>
    <submittedName>
        <fullName evidence="1">Succinate dehydrogenase cytochrome b subunit</fullName>
    </submittedName>
</protein>